<sequence length="65" mass="7146">MTTITLPNGWIRPWYPSGLTGHADPECPDLLAWEGPEPAEGPGWLNPNVETDSARNCRCVERAAQ</sequence>
<name>A0A919QEI9_9ACTN</name>
<evidence type="ECO:0000313" key="2">
    <source>
        <dbReference type="Proteomes" id="UP000640052"/>
    </source>
</evidence>
<comment type="caution">
    <text evidence="1">The sequence shown here is derived from an EMBL/GenBank/DDBJ whole genome shotgun (WGS) entry which is preliminary data.</text>
</comment>
<dbReference type="AlphaFoldDB" id="A0A919QEI9"/>
<accession>A0A919QEI9</accession>
<dbReference type="RefSeq" id="WP_204042718.1">
    <property type="nucleotide sequence ID" value="NZ_BOOA01000035.1"/>
</dbReference>
<keyword evidence="2" id="KW-1185">Reference proteome</keyword>
<proteinExistence type="predicted"/>
<gene>
    <name evidence="1" type="ORF">Aph01nite_43330</name>
</gene>
<protein>
    <submittedName>
        <fullName evidence="1">Uncharacterized protein</fullName>
    </submittedName>
</protein>
<evidence type="ECO:0000313" key="1">
    <source>
        <dbReference type="EMBL" id="GIH26023.1"/>
    </source>
</evidence>
<reference evidence="1" key="1">
    <citation type="submission" date="2021-01" db="EMBL/GenBank/DDBJ databases">
        <title>Whole genome shotgun sequence of Acrocarpospora phusangensis NBRC 108782.</title>
        <authorList>
            <person name="Komaki H."/>
            <person name="Tamura T."/>
        </authorList>
    </citation>
    <scope>NUCLEOTIDE SEQUENCE</scope>
    <source>
        <strain evidence="1">NBRC 108782</strain>
    </source>
</reference>
<dbReference type="Proteomes" id="UP000640052">
    <property type="component" value="Unassembled WGS sequence"/>
</dbReference>
<dbReference type="EMBL" id="BOOA01000035">
    <property type="protein sequence ID" value="GIH26023.1"/>
    <property type="molecule type" value="Genomic_DNA"/>
</dbReference>
<organism evidence="1 2">
    <name type="scientific">Acrocarpospora phusangensis</name>
    <dbReference type="NCBI Taxonomy" id="1070424"/>
    <lineage>
        <taxon>Bacteria</taxon>
        <taxon>Bacillati</taxon>
        <taxon>Actinomycetota</taxon>
        <taxon>Actinomycetes</taxon>
        <taxon>Streptosporangiales</taxon>
        <taxon>Streptosporangiaceae</taxon>
        <taxon>Acrocarpospora</taxon>
    </lineage>
</organism>